<dbReference type="KEGG" id="mci:Mesci_6443"/>
<geneLocation type="plasmid" evidence="1 2">
    <name>pMESCI01</name>
</geneLocation>
<accession>E8TNY4</accession>
<reference evidence="2" key="1">
    <citation type="submission" date="2011-01" db="EMBL/GenBank/DDBJ databases">
        <title>Complete sequence of plasmid of Mesorhizobium ciceri bv. biserrulae WSM1271.</title>
        <authorList>
            <person name="Lucas S."/>
            <person name="Copeland A."/>
            <person name="Lapidus A."/>
            <person name="Cheng J.-F."/>
            <person name="Goodwin L."/>
            <person name="Pitluck S."/>
            <person name="Teshima H."/>
            <person name="Detter J.C."/>
            <person name="Han C."/>
            <person name="Tapia R."/>
            <person name="Land M."/>
            <person name="Hauser L."/>
            <person name="Kyrpides N."/>
            <person name="Ivanova N."/>
            <person name="Nandasena K."/>
            <person name="Reeve W.G."/>
            <person name="Howieson J.G."/>
            <person name="O'Hara G."/>
            <person name="Tiwari R.P."/>
            <person name="Woyke T."/>
        </authorList>
    </citation>
    <scope>NUCLEOTIDE SEQUENCE [LARGE SCALE GENOMIC DNA]</scope>
    <source>
        <strain evidence="2">HAMBI 2942 / LMG 23838 / WSM1271</strain>
        <plasmid evidence="2">Plasmid pMESCI01</plasmid>
    </source>
</reference>
<dbReference type="HOGENOM" id="CLU_2844776_0_0_5"/>
<evidence type="ECO:0000313" key="2">
    <source>
        <dbReference type="Proteomes" id="UP000007471"/>
    </source>
</evidence>
<dbReference type="Proteomes" id="UP000007471">
    <property type="component" value="Plasmid pMESCI01"/>
</dbReference>
<proteinExistence type="predicted"/>
<protein>
    <submittedName>
        <fullName evidence="1">Uncharacterized protein</fullName>
    </submittedName>
</protein>
<organism evidence="1 2">
    <name type="scientific">Mesorhizobium ciceri biovar biserrulae (strain HAMBI 2942 / LMG 23838 / WSM1271)</name>
    <dbReference type="NCBI Taxonomy" id="765698"/>
    <lineage>
        <taxon>Bacteria</taxon>
        <taxon>Pseudomonadati</taxon>
        <taxon>Pseudomonadota</taxon>
        <taxon>Alphaproteobacteria</taxon>
        <taxon>Hyphomicrobiales</taxon>
        <taxon>Phyllobacteriaceae</taxon>
        <taxon>Mesorhizobium</taxon>
    </lineage>
</organism>
<keyword evidence="1" id="KW-0614">Plasmid</keyword>
<dbReference type="AlphaFoldDB" id="E8TNY4"/>
<name>E8TNY4_MESCW</name>
<sequence>MDWVAAKNSAAVKNIEDCLVQIACRYAKAACGHACLNSGNGTVVDFILPRGPLSPTTTDLEKSQT</sequence>
<dbReference type="PATRIC" id="fig|765698.3.peg.381"/>
<gene>
    <name evidence="1" type="ordered locus">Mesci_6443</name>
</gene>
<evidence type="ECO:0000313" key="1">
    <source>
        <dbReference type="EMBL" id="ADV15413.1"/>
    </source>
</evidence>
<dbReference type="EMBL" id="CP002448">
    <property type="protein sequence ID" value="ADV15413.1"/>
    <property type="molecule type" value="Genomic_DNA"/>
</dbReference>